<proteinExistence type="predicted"/>
<dbReference type="EMBL" id="KC008572">
    <property type="protein sequence ID" value="AGF85121.1"/>
    <property type="molecule type" value="Genomic_DNA"/>
</dbReference>
<protein>
    <submittedName>
        <fullName evidence="1">Repeat protein</fullName>
    </submittedName>
</protein>
<gene>
    <name evidence="1" type="ORF">glt_00312</name>
</gene>
<reference evidence="1 2" key="1">
    <citation type="submission" date="2012-10" db="EMBL/GenBank/DDBJ databases">
        <title>Complete genome sequence of Moumouvirus goulette.</title>
        <authorList>
            <person name="Fournous G."/>
            <person name="Bougalmi M."/>
            <person name="Colson P."/>
        </authorList>
    </citation>
    <scope>NUCLEOTIDE SEQUENCE [LARGE SCALE GENOMIC DNA]</scope>
</reference>
<evidence type="ECO:0000313" key="1">
    <source>
        <dbReference type="EMBL" id="AGF85121.1"/>
    </source>
</evidence>
<organism evidence="1 2">
    <name type="scientific">Moumouvirus goulette</name>
    <dbReference type="NCBI Taxonomy" id="1247379"/>
    <lineage>
        <taxon>Viruses</taxon>
        <taxon>Varidnaviria</taxon>
        <taxon>Bamfordvirae</taxon>
        <taxon>Nucleocytoviricota</taxon>
        <taxon>Megaviricetes</taxon>
        <taxon>Imitervirales</taxon>
        <taxon>Mimiviridae</taxon>
        <taxon>Megamimivirinae</taxon>
        <taxon>Moumouvirus</taxon>
        <taxon>Moumouvirus goulettemassiliense</taxon>
    </lineage>
</organism>
<name>M1PME5_9VIRU</name>
<keyword evidence="2" id="KW-1185">Reference proteome</keyword>
<evidence type="ECO:0000313" key="2">
    <source>
        <dbReference type="Proteomes" id="UP000241071"/>
    </source>
</evidence>
<sequence length="59" mass="6919">MVNASIYSDNYSDDSNVTDILNWWLNSGLELKYSETIIKKKCNKIDILNWWINSGLFCK</sequence>
<dbReference type="Proteomes" id="UP000241071">
    <property type="component" value="Segment"/>
</dbReference>
<accession>M1PME5</accession>